<evidence type="ECO:0000256" key="2">
    <source>
        <dbReference type="ARBA" id="ARBA00023002"/>
    </source>
</evidence>
<dbReference type="Gene3D" id="3.40.50.720">
    <property type="entry name" value="NAD(P)-binding Rossmann-like Domain"/>
    <property type="match status" value="1"/>
</dbReference>
<sequence>MPLREPRSAIVTGGAGGIGTAIGRRLAMAGYIVIVADADAAEAERAASALPPVGSGGHSGVGGDLTTVDANRTVVDAARETAPIGAIVNAVGISPKDDGHKQPFFDISEGERDAVLAVNLKAPFLLAQQAYPHLPEDGSASIVNLLSIVAWMGTGGPVDASFPPNIPSSAAYAASKGGLRILTASLARELAPKGVRVNGVAPGFVATPMMAAVPEHNVSELAAQVPLQRFATADEVADAVDFLVSDRASYITGESIAVNGGWHTL</sequence>
<dbReference type="SUPFAM" id="SSF51735">
    <property type="entry name" value="NAD(P)-binding Rossmann-fold domains"/>
    <property type="match status" value="1"/>
</dbReference>
<proteinExistence type="inferred from homology"/>
<comment type="similarity">
    <text evidence="1">Belongs to the short-chain dehydrogenases/reductases (SDR) family.</text>
</comment>
<dbReference type="Pfam" id="PF13561">
    <property type="entry name" value="adh_short_C2"/>
    <property type="match status" value="1"/>
</dbReference>
<dbReference type="PRINTS" id="PR00080">
    <property type="entry name" value="SDRFAMILY"/>
</dbReference>
<name>A0ABX6YI15_9MICO</name>
<dbReference type="InterPro" id="IPR020904">
    <property type="entry name" value="Sc_DH/Rdtase_CS"/>
</dbReference>
<keyword evidence="2" id="KW-0560">Oxidoreductase</keyword>
<organism evidence="3 4">
    <name type="scientific">Paramicrobacterium chengjingii</name>
    <dbReference type="NCBI Taxonomy" id="2769067"/>
    <lineage>
        <taxon>Bacteria</taxon>
        <taxon>Bacillati</taxon>
        <taxon>Actinomycetota</taxon>
        <taxon>Actinomycetes</taxon>
        <taxon>Micrococcales</taxon>
        <taxon>Microbacteriaceae</taxon>
        <taxon>Paramicrobacterium</taxon>
    </lineage>
</organism>
<dbReference type="PROSITE" id="PS00061">
    <property type="entry name" value="ADH_SHORT"/>
    <property type="match status" value="1"/>
</dbReference>
<dbReference type="Proteomes" id="UP000662814">
    <property type="component" value="Chromosome"/>
</dbReference>
<reference evidence="3 4" key="1">
    <citation type="submission" date="2020-12" db="EMBL/GenBank/DDBJ databases">
        <title>Microbacterium sp. HY060.</title>
        <authorList>
            <person name="Zhou J."/>
        </authorList>
    </citation>
    <scope>NUCLEOTIDE SEQUENCE [LARGE SCALE GENOMIC DNA]</scope>
    <source>
        <strain evidence="3 4">HY60</strain>
    </source>
</reference>
<dbReference type="InterPro" id="IPR036291">
    <property type="entry name" value="NAD(P)-bd_dom_sf"/>
</dbReference>
<evidence type="ECO:0000313" key="3">
    <source>
        <dbReference type="EMBL" id="QPZ38260.1"/>
    </source>
</evidence>
<evidence type="ECO:0000256" key="1">
    <source>
        <dbReference type="ARBA" id="ARBA00006484"/>
    </source>
</evidence>
<dbReference type="PRINTS" id="PR00081">
    <property type="entry name" value="GDHRDH"/>
</dbReference>
<evidence type="ECO:0000313" key="4">
    <source>
        <dbReference type="Proteomes" id="UP000662814"/>
    </source>
</evidence>
<protein>
    <submittedName>
        <fullName evidence="3">SDR family oxidoreductase</fullName>
    </submittedName>
</protein>
<dbReference type="InterPro" id="IPR002347">
    <property type="entry name" value="SDR_fam"/>
</dbReference>
<keyword evidence="4" id="KW-1185">Reference proteome</keyword>
<dbReference type="PANTHER" id="PTHR42760">
    <property type="entry name" value="SHORT-CHAIN DEHYDROGENASES/REDUCTASES FAMILY MEMBER"/>
    <property type="match status" value="1"/>
</dbReference>
<gene>
    <name evidence="3" type="ORF">HCR76_15960</name>
</gene>
<accession>A0ABX6YI15</accession>
<dbReference type="RefSeq" id="WP_166986994.1">
    <property type="nucleotide sequence ID" value="NZ_CP061169.1"/>
</dbReference>
<dbReference type="EMBL" id="CP061169">
    <property type="protein sequence ID" value="QPZ38260.1"/>
    <property type="molecule type" value="Genomic_DNA"/>
</dbReference>
<dbReference type="PANTHER" id="PTHR42760:SF133">
    <property type="entry name" value="3-OXOACYL-[ACYL-CARRIER-PROTEIN] REDUCTASE"/>
    <property type="match status" value="1"/>
</dbReference>